<feature type="compositionally biased region" description="Low complexity" evidence="1">
    <location>
        <begin position="200"/>
        <end position="210"/>
    </location>
</feature>
<dbReference type="Proteomes" id="UP000030669">
    <property type="component" value="Unassembled WGS sequence"/>
</dbReference>
<dbReference type="KEGG" id="gtr:GLOTRDRAFT_122197"/>
<dbReference type="EMBL" id="KB469305">
    <property type="protein sequence ID" value="EPQ53610.1"/>
    <property type="molecule type" value="Genomic_DNA"/>
</dbReference>
<feature type="compositionally biased region" description="Basic and acidic residues" evidence="1">
    <location>
        <begin position="183"/>
        <end position="199"/>
    </location>
</feature>
<name>S7RH82_GLOTA</name>
<proteinExistence type="predicted"/>
<keyword evidence="3" id="KW-1185">Reference proteome</keyword>
<dbReference type="RefSeq" id="XP_007867922.1">
    <property type="nucleotide sequence ID" value="XM_007869731.1"/>
</dbReference>
<dbReference type="GeneID" id="19300815"/>
<evidence type="ECO:0000256" key="1">
    <source>
        <dbReference type="SAM" id="MobiDB-lite"/>
    </source>
</evidence>
<dbReference type="AlphaFoldDB" id="S7RH82"/>
<evidence type="ECO:0000313" key="3">
    <source>
        <dbReference type="Proteomes" id="UP000030669"/>
    </source>
</evidence>
<feature type="region of interest" description="Disordered" evidence="1">
    <location>
        <begin position="181"/>
        <end position="214"/>
    </location>
</feature>
<accession>S7RH82</accession>
<reference evidence="2 3" key="1">
    <citation type="journal article" date="2012" name="Science">
        <title>The Paleozoic origin of enzymatic lignin decomposition reconstructed from 31 fungal genomes.</title>
        <authorList>
            <person name="Floudas D."/>
            <person name="Binder M."/>
            <person name="Riley R."/>
            <person name="Barry K."/>
            <person name="Blanchette R.A."/>
            <person name="Henrissat B."/>
            <person name="Martinez A.T."/>
            <person name="Otillar R."/>
            <person name="Spatafora J.W."/>
            <person name="Yadav J.S."/>
            <person name="Aerts A."/>
            <person name="Benoit I."/>
            <person name="Boyd A."/>
            <person name="Carlson A."/>
            <person name="Copeland A."/>
            <person name="Coutinho P.M."/>
            <person name="de Vries R.P."/>
            <person name="Ferreira P."/>
            <person name="Findley K."/>
            <person name="Foster B."/>
            <person name="Gaskell J."/>
            <person name="Glotzer D."/>
            <person name="Gorecki P."/>
            <person name="Heitman J."/>
            <person name="Hesse C."/>
            <person name="Hori C."/>
            <person name="Igarashi K."/>
            <person name="Jurgens J.A."/>
            <person name="Kallen N."/>
            <person name="Kersten P."/>
            <person name="Kohler A."/>
            <person name="Kuees U."/>
            <person name="Kumar T.K.A."/>
            <person name="Kuo A."/>
            <person name="LaButti K."/>
            <person name="Larrondo L.F."/>
            <person name="Lindquist E."/>
            <person name="Ling A."/>
            <person name="Lombard V."/>
            <person name="Lucas S."/>
            <person name="Lundell T."/>
            <person name="Martin R."/>
            <person name="McLaughlin D.J."/>
            <person name="Morgenstern I."/>
            <person name="Morin E."/>
            <person name="Murat C."/>
            <person name="Nagy L.G."/>
            <person name="Nolan M."/>
            <person name="Ohm R.A."/>
            <person name="Patyshakuliyeva A."/>
            <person name="Rokas A."/>
            <person name="Ruiz-Duenas F.J."/>
            <person name="Sabat G."/>
            <person name="Salamov A."/>
            <person name="Samejima M."/>
            <person name="Schmutz J."/>
            <person name="Slot J.C."/>
            <person name="St John F."/>
            <person name="Stenlid J."/>
            <person name="Sun H."/>
            <person name="Sun S."/>
            <person name="Syed K."/>
            <person name="Tsang A."/>
            <person name="Wiebenga A."/>
            <person name="Young D."/>
            <person name="Pisabarro A."/>
            <person name="Eastwood D.C."/>
            <person name="Martin F."/>
            <person name="Cullen D."/>
            <person name="Grigoriev I.V."/>
            <person name="Hibbett D.S."/>
        </authorList>
    </citation>
    <scope>NUCLEOTIDE SEQUENCE [LARGE SCALE GENOMIC DNA]</scope>
    <source>
        <strain evidence="2 3">ATCC 11539</strain>
    </source>
</reference>
<dbReference type="HOGENOM" id="CLU_664020_0_0_1"/>
<organism evidence="2 3">
    <name type="scientific">Gloeophyllum trabeum (strain ATCC 11539 / FP-39264 / Madison 617)</name>
    <name type="common">Brown rot fungus</name>
    <dbReference type="NCBI Taxonomy" id="670483"/>
    <lineage>
        <taxon>Eukaryota</taxon>
        <taxon>Fungi</taxon>
        <taxon>Dikarya</taxon>
        <taxon>Basidiomycota</taxon>
        <taxon>Agaricomycotina</taxon>
        <taxon>Agaricomycetes</taxon>
        <taxon>Gloeophyllales</taxon>
        <taxon>Gloeophyllaceae</taxon>
        <taxon>Gloeophyllum</taxon>
    </lineage>
</organism>
<sequence>MVVKSEPDPLSLAALCLVLGQDYDGLLDSGEIYITRSESEGIFEGHGGGKDCMRRLVRGSGVGKSYGQAFCTMRVPTMSAVCTRADFCKCEYSACEGHTIRTENFDPHSTTREDTWYQKTGEYDFRARKAALEESCLYNCWARIWCGGQAGAGSWERDHGWQVHDRSTECAKPFEVQTSTHADWVKDTTRRPSKCHEGHPGSSYGSEPGSPQKPQRWYSVGHTWGNTQPDRGLTLVTGTGTQCLVEHQYGQNSIQAYQITRSGRAEEHLVAGRTARKPMMKGVQEGHYAYLWGSARSISQFRCREARVNTSWEFAAASSRVRPRVRESRIHLATARHEGSRSSVTTQYLKLKAHTCWIDTELGNQGRGGESELCWRIGSDEEAKFDDIRQVLPTNASCRVVKYQHGLTSQRERD</sequence>
<gene>
    <name evidence="2" type="ORF">GLOTRDRAFT_122197</name>
</gene>
<evidence type="ECO:0000313" key="2">
    <source>
        <dbReference type="EMBL" id="EPQ53610.1"/>
    </source>
</evidence>
<protein>
    <submittedName>
        <fullName evidence="2">Uncharacterized protein</fullName>
    </submittedName>
</protein>